<protein>
    <submittedName>
        <fullName evidence="4">NAD(P)-binding domain-containing protein</fullName>
    </submittedName>
</protein>
<reference evidence="4" key="1">
    <citation type="submission" date="2021-06" db="EMBL/GenBank/DDBJ databases">
        <title>Updating the genus Pseudomonas: Description of 43 new species and partition of the Pseudomonas putida group.</title>
        <authorList>
            <person name="Girard L."/>
            <person name="Lood C."/>
            <person name="Vandamme P."/>
            <person name="Rokni-Zadeh H."/>
            <person name="van Noort V."/>
            <person name="Hofte M."/>
            <person name="Lavigne R."/>
            <person name="De Mot R."/>
        </authorList>
    </citation>
    <scope>NUCLEOTIDE SEQUENCE</scope>
    <source>
        <strain evidence="4">CMR12a</strain>
    </source>
</reference>
<feature type="domain" description="NADPH-dependent reductive aminase-like C-terminal" evidence="3">
    <location>
        <begin position="170"/>
        <end position="283"/>
    </location>
</feature>
<dbReference type="Gene3D" id="1.10.1040.10">
    <property type="entry name" value="N-(1-d-carboxylethyl)-l-norvaline Dehydrogenase, domain 2"/>
    <property type="match status" value="1"/>
</dbReference>
<dbReference type="Pfam" id="PF03446">
    <property type="entry name" value="NAD_binding_2"/>
    <property type="match status" value="1"/>
</dbReference>
<feature type="domain" description="6-phosphogluconate dehydrogenase NADP-binding" evidence="2">
    <location>
        <begin position="5"/>
        <end position="154"/>
    </location>
</feature>
<dbReference type="InterPro" id="IPR006115">
    <property type="entry name" value="6PGDH_NADP-bd"/>
</dbReference>
<name>A0ABX8MWT7_9PSED</name>
<gene>
    <name evidence="4" type="ORF">KSS89_12935</name>
</gene>
<proteinExistence type="predicted"/>
<evidence type="ECO:0000259" key="2">
    <source>
        <dbReference type="Pfam" id="PF03446"/>
    </source>
</evidence>
<dbReference type="Proteomes" id="UP000693952">
    <property type="component" value="Chromosome"/>
</dbReference>
<dbReference type="RefSeq" id="WP_124346486.1">
    <property type="nucleotide sequence ID" value="NZ_CP027706.1"/>
</dbReference>
<dbReference type="InterPro" id="IPR013328">
    <property type="entry name" value="6PGD_dom2"/>
</dbReference>
<keyword evidence="1" id="KW-0560">Oxidoreductase</keyword>
<dbReference type="EMBL" id="CP077074">
    <property type="protein sequence ID" value="QXH43077.1"/>
    <property type="molecule type" value="Genomic_DNA"/>
</dbReference>
<evidence type="ECO:0000256" key="1">
    <source>
        <dbReference type="ARBA" id="ARBA00023002"/>
    </source>
</evidence>
<dbReference type="SUPFAM" id="SSF51735">
    <property type="entry name" value="NAD(P)-binding Rossmann-fold domains"/>
    <property type="match status" value="1"/>
</dbReference>
<dbReference type="PANTHER" id="PTHR43580:SF2">
    <property type="entry name" value="CYTOKINE-LIKE NUCLEAR FACTOR N-PAC"/>
    <property type="match status" value="1"/>
</dbReference>
<keyword evidence="5" id="KW-1185">Reference proteome</keyword>
<dbReference type="Gene3D" id="3.40.50.720">
    <property type="entry name" value="NAD(P)-binding Rossmann-like Domain"/>
    <property type="match status" value="1"/>
</dbReference>
<dbReference type="Pfam" id="PF21761">
    <property type="entry name" value="RedAm-like_C"/>
    <property type="match status" value="1"/>
</dbReference>
<dbReference type="InterPro" id="IPR036291">
    <property type="entry name" value="NAD(P)-bd_dom_sf"/>
</dbReference>
<dbReference type="PIRSF" id="PIRSF000103">
    <property type="entry name" value="HIBADH"/>
    <property type="match status" value="1"/>
</dbReference>
<evidence type="ECO:0000259" key="3">
    <source>
        <dbReference type="Pfam" id="PF21761"/>
    </source>
</evidence>
<dbReference type="InterPro" id="IPR048666">
    <property type="entry name" value="RedAm-like_C"/>
</dbReference>
<accession>A0ABX8MWT7</accession>
<sequence>MNKTVTVIGTGLMGSAFANTLLKAGTKVTVWDGRPSAAAGVVANGATLASSFADAVNASDVVLSIISSASGGVALFREHASKLDLNNRFVINLSTAMPEDGEQFRSAVEGNGGKFINGAITSYPDLIGGPYTIVQYSGNPDIWRQVEQTMKPVAPEGTLYTGEDLAVPCTVDAAMTGSFYAVALAGFLEAAAYAKTHGVDAIQLGDFADKCIDLLRYKVKKSIKEIESNDFSTIQATVDVYLDAVVQWRDALRACGLRASLIGAVADDLAETQKAGHGGLGFCAQYLTAKNQ</sequence>
<evidence type="ECO:0000313" key="5">
    <source>
        <dbReference type="Proteomes" id="UP000693952"/>
    </source>
</evidence>
<dbReference type="InterPro" id="IPR051265">
    <property type="entry name" value="HIBADH-related_NP60_sf"/>
</dbReference>
<organism evidence="4 5">
    <name type="scientific">Pseudomonas sessilinigenes</name>
    <dbReference type="NCBI Taxonomy" id="658629"/>
    <lineage>
        <taxon>Bacteria</taxon>
        <taxon>Pseudomonadati</taxon>
        <taxon>Pseudomonadota</taxon>
        <taxon>Gammaproteobacteria</taxon>
        <taxon>Pseudomonadales</taxon>
        <taxon>Pseudomonadaceae</taxon>
        <taxon>Pseudomonas</taxon>
    </lineage>
</organism>
<dbReference type="InterPro" id="IPR015815">
    <property type="entry name" value="HIBADH-related"/>
</dbReference>
<evidence type="ECO:0000313" key="4">
    <source>
        <dbReference type="EMBL" id="QXH43077.1"/>
    </source>
</evidence>
<dbReference type="PANTHER" id="PTHR43580">
    <property type="entry name" value="OXIDOREDUCTASE GLYR1-RELATED"/>
    <property type="match status" value="1"/>
</dbReference>